<dbReference type="Pfam" id="PF22505">
    <property type="entry name" value="RNase_J_b_CASP"/>
    <property type="match status" value="1"/>
</dbReference>
<dbReference type="Gene3D" id="3.10.20.580">
    <property type="match status" value="1"/>
</dbReference>
<organism evidence="9 10">
    <name type="scientific">Candidatus Roizmanbacteria bacterium CG22_combo_CG10-13_8_21_14_all_38_20</name>
    <dbReference type="NCBI Taxonomy" id="1974862"/>
    <lineage>
        <taxon>Bacteria</taxon>
        <taxon>Candidatus Roizmaniibacteriota</taxon>
    </lineage>
</organism>
<evidence type="ECO:0000256" key="5">
    <source>
        <dbReference type="ARBA" id="ARBA00022833"/>
    </source>
</evidence>
<dbReference type="InterPro" id="IPR041636">
    <property type="entry name" value="RNase_J_C"/>
</dbReference>
<dbReference type="CDD" id="cd07714">
    <property type="entry name" value="RNaseJ_MBL-fold"/>
    <property type="match status" value="1"/>
</dbReference>
<evidence type="ECO:0000259" key="8">
    <source>
        <dbReference type="SMART" id="SM00849"/>
    </source>
</evidence>
<dbReference type="PANTHER" id="PTHR43694">
    <property type="entry name" value="RIBONUCLEASE J"/>
    <property type="match status" value="1"/>
</dbReference>
<evidence type="ECO:0000256" key="4">
    <source>
        <dbReference type="ARBA" id="ARBA00022801"/>
    </source>
</evidence>
<proteinExistence type="predicted"/>
<dbReference type="Pfam" id="PF07521">
    <property type="entry name" value="RMMBL"/>
    <property type="match status" value="1"/>
</dbReference>
<accession>A0A2H0BWA2</accession>
<keyword evidence="5" id="KW-0862">Zinc</keyword>
<keyword evidence="7" id="KW-0694">RNA-binding</keyword>
<dbReference type="InterPro" id="IPR001279">
    <property type="entry name" value="Metallo-B-lactamas"/>
</dbReference>
<dbReference type="GO" id="GO:0004527">
    <property type="term" value="F:exonuclease activity"/>
    <property type="evidence" value="ECO:0007669"/>
    <property type="project" value="UniProtKB-KW"/>
</dbReference>
<protein>
    <recommendedName>
        <fullName evidence="8">Metallo-beta-lactamase domain-containing protein</fullName>
    </recommendedName>
</protein>
<dbReference type="InterPro" id="IPR011108">
    <property type="entry name" value="RMMBL"/>
</dbReference>
<dbReference type="InterPro" id="IPR004613">
    <property type="entry name" value="RNase_J"/>
</dbReference>
<evidence type="ECO:0000256" key="2">
    <source>
        <dbReference type="ARBA" id="ARBA00022722"/>
    </source>
</evidence>
<dbReference type="Pfam" id="PF00753">
    <property type="entry name" value="Lactamase_B"/>
    <property type="match status" value="1"/>
</dbReference>
<dbReference type="GO" id="GO:0046872">
    <property type="term" value="F:metal ion binding"/>
    <property type="evidence" value="ECO:0007669"/>
    <property type="project" value="UniProtKB-KW"/>
</dbReference>
<dbReference type="InterPro" id="IPR036866">
    <property type="entry name" value="RibonucZ/Hydroxyglut_hydro"/>
</dbReference>
<evidence type="ECO:0000313" key="9">
    <source>
        <dbReference type="EMBL" id="PIP61957.1"/>
    </source>
</evidence>
<dbReference type="PANTHER" id="PTHR43694:SF1">
    <property type="entry name" value="RIBONUCLEASE J"/>
    <property type="match status" value="1"/>
</dbReference>
<evidence type="ECO:0000256" key="7">
    <source>
        <dbReference type="ARBA" id="ARBA00022884"/>
    </source>
</evidence>
<name>A0A2H0BWA2_9BACT</name>
<comment type="caution">
    <text evidence="9">The sequence shown here is derived from an EMBL/GenBank/DDBJ whole genome shotgun (WGS) entry which is preliminary data.</text>
</comment>
<dbReference type="EMBL" id="PCTA01000009">
    <property type="protein sequence ID" value="PIP61957.1"/>
    <property type="molecule type" value="Genomic_DNA"/>
</dbReference>
<evidence type="ECO:0000313" key="10">
    <source>
        <dbReference type="Proteomes" id="UP000231246"/>
    </source>
</evidence>
<dbReference type="Proteomes" id="UP000231246">
    <property type="component" value="Unassembled WGS sequence"/>
</dbReference>
<sequence length="550" mass="61036">MNSIRIIPLGGSDDVTRNMYGYEYRQSGTVTDILLVDCGIGFPDASMQGVDYIIPDISYLEDKLDKIRGLVLTHGHMDHIGALKYIAPLLKNPPLYGTRLTAALAEANMREFGLPNIVKVVDNDQKLNLGPFKVSFVHVTHSIPDAANLVIETPIGKFYHGSDYKFDWSPIDGRPTEVNKIVAAAGNNGFLCLLSDCVRSENSGYTLSERIIDKHLYQELQQTEGKLIFATFSSNISRIQQAVNAAVKNNRLFCFLGRSMRNNVEVAKRLKYLQYPKHSEVKENMLGNIPDNKLVLIVTGSQGEPNSVLARIANEDHRRVTTTSKDRIIISADPIPGNETSVNSIINAFSSRETEVVYTDIHDSMHVSGHGSQGDIALMLGLTKPKYSIPIGGEHKQMAQYKKIAIGIGLNPKSIFIPKGGDTVTFDQEGKAYIDTPIDLHDVIVDGYGIGDIDSNVLNDRQQLSQEGFVNVVISSNNITLITRGFIFHGEKESKVLFDEARSIVASLLNKQNGDYKELKSRITKQLKQFFYEKTGRNPLILPVIIQNKV</sequence>
<evidence type="ECO:0000256" key="3">
    <source>
        <dbReference type="ARBA" id="ARBA00022723"/>
    </source>
</evidence>
<dbReference type="GO" id="GO:0003723">
    <property type="term" value="F:RNA binding"/>
    <property type="evidence" value="ECO:0007669"/>
    <property type="project" value="UniProtKB-KW"/>
</dbReference>
<dbReference type="InterPro" id="IPR055132">
    <property type="entry name" value="RNase_J_b_CASP"/>
</dbReference>
<dbReference type="SMART" id="SM00849">
    <property type="entry name" value="Lactamase_B"/>
    <property type="match status" value="1"/>
</dbReference>
<dbReference type="Gene3D" id="3.60.15.10">
    <property type="entry name" value="Ribonuclease Z/Hydroxyacylglutathione hydrolase-like"/>
    <property type="match status" value="1"/>
</dbReference>
<feature type="domain" description="Metallo-beta-lactamase" evidence="8">
    <location>
        <begin position="16"/>
        <end position="196"/>
    </location>
</feature>
<gene>
    <name evidence="9" type="ORF">COW99_00990</name>
</gene>
<evidence type="ECO:0000256" key="1">
    <source>
        <dbReference type="ARBA" id="ARBA00022490"/>
    </source>
</evidence>
<keyword evidence="3" id="KW-0479">Metal-binding</keyword>
<keyword evidence="1" id="KW-0963">Cytoplasm</keyword>
<dbReference type="Gene3D" id="3.40.50.10710">
    <property type="entry name" value="Metallo-hydrolase/oxidoreductase"/>
    <property type="match status" value="1"/>
</dbReference>
<keyword evidence="2" id="KW-0540">Nuclease</keyword>
<keyword evidence="6" id="KW-0269">Exonuclease</keyword>
<dbReference type="InterPro" id="IPR042173">
    <property type="entry name" value="RNase_J_2"/>
</dbReference>
<evidence type="ECO:0000256" key="6">
    <source>
        <dbReference type="ARBA" id="ARBA00022839"/>
    </source>
</evidence>
<reference evidence="9 10" key="1">
    <citation type="submission" date="2017-09" db="EMBL/GenBank/DDBJ databases">
        <title>Depth-based differentiation of microbial function through sediment-hosted aquifers and enrichment of novel symbionts in the deep terrestrial subsurface.</title>
        <authorList>
            <person name="Probst A.J."/>
            <person name="Ladd B."/>
            <person name="Jarett J.K."/>
            <person name="Geller-Mcgrath D.E."/>
            <person name="Sieber C.M."/>
            <person name="Emerson J.B."/>
            <person name="Anantharaman K."/>
            <person name="Thomas B.C."/>
            <person name="Malmstrom R."/>
            <person name="Stieglmeier M."/>
            <person name="Klingl A."/>
            <person name="Woyke T."/>
            <person name="Ryan C.M."/>
            <person name="Banfield J.F."/>
        </authorList>
    </citation>
    <scope>NUCLEOTIDE SEQUENCE [LARGE SCALE GENOMIC DNA]</scope>
    <source>
        <strain evidence="9">CG22_combo_CG10-13_8_21_14_all_38_20</strain>
    </source>
</reference>
<dbReference type="AlphaFoldDB" id="A0A2H0BWA2"/>
<keyword evidence="4" id="KW-0378">Hydrolase</keyword>
<dbReference type="NCBIfam" id="TIGR00649">
    <property type="entry name" value="MG423"/>
    <property type="match status" value="1"/>
</dbReference>
<dbReference type="SUPFAM" id="SSF56281">
    <property type="entry name" value="Metallo-hydrolase/oxidoreductase"/>
    <property type="match status" value="1"/>
</dbReference>
<dbReference type="Pfam" id="PF17770">
    <property type="entry name" value="RNase_J_C"/>
    <property type="match status" value="1"/>
</dbReference>